<evidence type="ECO:0000313" key="4">
    <source>
        <dbReference type="EMBL" id="KAH3781477.1"/>
    </source>
</evidence>
<dbReference type="CDD" id="cd03193">
    <property type="entry name" value="GST_C_Metaxin"/>
    <property type="match status" value="1"/>
</dbReference>
<dbReference type="InterPro" id="IPR050931">
    <property type="entry name" value="Mito_Protein_Transport_Metaxin"/>
</dbReference>
<keyword evidence="5" id="KW-1185">Reference proteome</keyword>
<dbReference type="Pfam" id="PF17171">
    <property type="entry name" value="GST_C_6"/>
    <property type="match status" value="1"/>
</dbReference>
<dbReference type="InterPro" id="IPR036282">
    <property type="entry name" value="Glutathione-S-Trfase_C_sf"/>
</dbReference>
<feature type="domain" description="Thioredoxin-like fold" evidence="3">
    <location>
        <begin position="33"/>
        <end position="125"/>
    </location>
</feature>
<dbReference type="SFLD" id="SFLDG01200">
    <property type="entry name" value="SUF1.1"/>
    <property type="match status" value="1"/>
</dbReference>
<feature type="domain" description="Metaxin glutathione S-transferase" evidence="2">
    <location>
        <begin position="177"/>
        <end position="237"/>
    </location>
</feature>
<dbReference type="InterPro" id="IPR026928">
    <property type="entry name" value="FAX/IsoI-like"/>
</dbReference>
<dbReference type="OrthoDB" id="6276373at2759"/>
<dbReference type="Proteomes" id="UP000828390">
    <property type="component" value="Unassembled WGS sequence"/>
</dbReference>
<gene>
    <name evidence="4" type="ORF">DPMN_159307</name>
</gene>
<sequence length="257" mass="29911">MSHILWKSDYKRDVVYLHVLSRTRSRGVVNISPFAIKLELFLRINGIPFQTVDCDDFSSKQQSHFVLFNGEEIADHNHIIQHVSGVFCKDPYPGYGLTERAVGRAFMKMLEENTIWPIFIYRFIEHKDEYDSYIYPDCSREEKKKIIDKLQDLFERRAIGHGISRHSSDEIQTIGCEDVKALSDFLGSKQYLLGDRPSVVDCSLFGVLSQVLYVPIGYPMRTFLLDKCPNLVNLINRLRETFWANWNEECGIQVTQF</sequence>
<reference evidence="4" key="1">
    <citation type="journal article" date="2019" name="bioRxiv">
        <title>The Genome of the Zebra Mussel, Dreissena polymorpha: A Resource for Invasive Species Research.</title>
        <authorList>
            <person name="McCartney M.A."/>
            <person name="Auch B."/>
            <person name="Kono T."/>
            <person name="Mallez S."/>
            <person name="Zhang Y."/>
            <person name="Obille A."/>
            <person name="Becker A."/>
            <person name="Abrahante J.E."/>
            <person name="Garbe J."/>
            <person name="Badalamenti J.P."/>
            <person name="Herman A."/>
            <person name="Mangelson H."/>
            <person name="Liachko I."/>
            <person name="Sullivan S."/>
            <person name="Sone E.D."/>
            <person name="Koren S."/>
            <person name="Silverstein K.A.T."/>
            <person name="Beckman K.B."/>
            <person name="Gohl D.M."/>
        </authorList>
    </citation>
    <scope>NUCLEOTIDE SEQUENCE</scope>
    <source>
        <strain evidence="4">Duluth1</strain>
        <tissue evidence="4">Whole animal</tissue>
    </source>
</reference>
<evidence type="ECO:0000313" key="5">
    <source>
        <dbReference type="Proteomes" id="UP000828390"/>
    </source>
</evidence>
<dbReference type="EMBL" id="JAIWYP010000008">
    <property type="protein sequence ID" value="KAH3781477.1"/>
    <property type="molecule type" value="Genomic_DNA"/>
</dbReference>
<dbReference type="InterPro" id="IPR040079">
    <property type="entry name" value="Glutathione_S-Trfase"/>
</dbReference>
<name>A0A9D4IQM5_DREPO</name>
<accession>A0A9D4IQM5</accession>
<dbReference type="SFLD" id="SFLDG01180">
    <property type="entry name" value="SUF1"/>
    <property type="match status" value="1"/>
</dbReference>
<proteinExistence type="inferred from homology"/>
<evidence type="ECO:0000256" key="1">
    <source>
        <dbReference type="ARBA" id="ARBA00006475"/>
    </source>
</evidence>
<evidence type="ECO:0000259" key="3">
    <source>
        <dbReference type="Pfam" id="PF17172"/>
    </source>
</evidence>
<dbReference type="Gene3D" id="1.20.1050.10">
    <property type="match status" value="1"/>
</dbReference>
<reference evidence="4" key="2">
    <citation type="submission" date="2020-11" db="EMBL/GenBank/DDBJ databases">
        <authorList>
            <person name="McCartney M.A."/>
            <person name="Auch B."/>
            <person name="Kono T."/>
            <person name="Mallez S."/>
            <person name="Becker A."/>
            <person name="Gohl D.M."/>
            <person name="Silverstein K.A.T."/>
            <person name="Koren S."/>
            <person name="Bechman K.B."/>
            <person name="Herman A."/>
            <person name="Abrahante J.E."/>
            <person name="Garbe J."/>
        </authorList>
    </citation>
    <scope>NUCLEOTIDE SEQUENCE</scope>
    <source>
        <strain evidence="4">Duluth1</strain>
        <tissue evidence="4">Whole animal</tissue>
    </source>
</reference>
<evidence type="ECO:0000259" key="2">
    <source>
        <dbReference type="Pfam" id="PF17171"/>
    </source>
</evidence>
<comment type="similarity">
    <text evidence="1">Belongs to the FAX family.</text>
</comment>
<dbReference type="GO" id="GO:0005737">
    <property type="term" value="C:cytoplasm"/>
    <property type="evidence" value="ECO:0007669"/>
    <property type="project" value="TreeGrafter"/>
</dbReference>
<dbReference type="Pfam" id="PF17172">
    <property type="entry name" value="GST_N_4"/>
    <property type="match status" value="1"/>
</dbReference>
<dbReference type="InterPro" id="IPR033468">
    <property type="entry name" value="Metaxin_GST"/>
</dbReference>
<dbReference type="PANTHER" id="PTHR12289">
    <property type="entry name" value="METAXIN RELATED"/>
    <property type="match status" value="1"/>
</dbReference>
<organism evidence="4 5">
    <name type="scientific">Dreissena polymorpha</name>
    <name type="common">Zebra mussel</name>
    <name type="synonym">Mytilus polymorpha</name>
    <dbReference type="NCBI Taxonomy" id="45954"/>
    <lineage>
        <taxon>Eukaryota</taxon>
        <taxon>Metazoa</taxon>
        <taxon>Spiralia</taxon>
        <taxon>Lophotrochozoa</taxon>
        <taxon>Mollusca</taxon>
        <taxon>Bivalvia</taxon>
        <taxon>Autobranchia</taxon>
        <taxon>Heteroconchia</taxon>
        <taxon>Euheterodonta</taxon>
        <taxon>Imparidentia</taxon>
        <taxon>Neoheterodontei</taxon>
        <taxon>Myida</taxon>
        <taxon>Dreissenoidea</taxon>
        <taxon>Dreissenidae</taxon>
        <taxon>Dreissena</taxon>
    </lineage>
</organism>
<dbReference type="SFLD" id="SFLDS00019">
    <property type="entry name" value="Glutathione_Transferase_(cytos"/>
    <property type="match status" value="1"/>
</dbReference>
<dbReference type="PANTHER" id="PTHR12289:SF41">
    <property type="entry name" value="FAILED AXON CONNECTIONS-RELATED"/>
    <property type="match status" value="1"/>
</dbReference>
<dbReference type="InterPro" id="IPR012336">
    <property type="entry name" value="Thioredoxin-like_fold"/>
</dbReference>
<dbReference type="SUPFAM" id="SSF47616">
    <property type="entry name" value="GST C-terminal domain-like"/>
    <property type="match status" value="1"/>
</dbReference>
<protein>
    <submittedName>
        <fullName evidence="4">Uncharacterized protein</fullName>
    </submittedName>
</protein>
<comment type="caution">
    <text evidence="4">The sequence shown here is derived from an EMBL/GenBank/DDBJ whole genome shotgun (WGS) entry which is preliminary data.</text>
</comment>
<dbReference type="AlphaFoldDB" id="A0A9D4IQM5"/>